<evidence type="ECO:0000259" key="11">
    <source>
        <dbReference type="PROSITE" id="PS50011"/>
    </source>
</evidence>
<evidence type="ECO:0000313" key="13">
    <source>
        <dbReference type="Proteomes" id="UP000007350"/>
    </source>
</evidence>
<dbReference type="Gene3D" id="1.10.510.10">
    <property type="entry name" value="Transferase(Phosphotransferase) domain 1"/>
    <property type="match status" value="1"/>
</dbReference>
<dbReference type="InterPro" id="IPR000719">
    <property type="entry name" value="Prot_kinase_dom"/>
</dbReference>
<name>K2MT64_TRYCR</name>
<keyword evidence="2" id="KW-0723">Serine/threonine-protein kinase</keyword>
<dbReference type="GO" id="GO:0005524">
    <property type="term" value="F:ATP binding"/>
    <property type="evidence" value="ECO:0007669"/>
    <property type="project" value="UniProtKB-UniRule"/>
</dbReference>
<feature type="region of interest" description="Disordered" evidence="10">
    <location>
        <begin position="339"/>
        <end position="428"/>
    </location>
</feature>
<evidence type="ECO:0000256" key="3">
    <source>
        <dbReference type="ARBA" id="ARBA00022679"/>
    </source>
</evidence>
<dbReference type="SUPFAM" id="SSF56112">
    <property type="entry name" value="Protein kinase-like (PK-like)"/>
    <property type="match status" value="1"/>
</dbReference>
<evidence type="ECO:0000256" key="6">
    <source>
        <dbReference type="ARBA" id="ARBA00022840"/>
    </source>
</evidence>
<comment type="caution">
    <text evidence="12">The sequence shown here is derived from an EMBL/GenBank/DDBJ whole genome shotgun (WGS) entry which is preliminary data.</text>
</comment>
<dbReference type="EMBL" id="AHKC01005625">
    <property type="protein sequence ID" value="EKF38453.1"/>
    <property type="molecule type" value="Genomic_DNA"/>
</dbReference>
<gene>
    <name evidence="12" type="ORF">MOQ_001339</name>
</gene>
<sequence length="780" mass="86008">MIRKKVLGVGASSATILVQDTEANGALRVLKRINVSSWNAADVTEALEMYKAIARAKISSMVEVYTTMLQGYFLSLVITYHAEGDLESYLEDGSGIPLEESKVVQWLLVIARVVEQVQGITGGYFYGLSPDRVFFADGEPGIVVGLPMPRCLYFKWLTDREALGVALVREYPPEVLNERKYKAMASDVWHLGLLGMRMLSAHTSYSSRSSEIRSIISAMVEQSVERRLTIAGVLRRLTELADVQNAPRPFATQRSLTSSLGADRLTSYGAGLHATAPSTEGSTGDENNGNNSHSINGNIPAKNEVALSLNTSQRVSRMRLQESWHRRAMEQFEELQRLNASSPLGRSRGCSPTARSRRSRSAGVGFSQSTSVTDMTAPAPSPQDVRTSGQFQAQSPRSFSAKTIKGRTNSTSAVQNASKQHMEEQRRRDVIWQDQEKRRLRKQEKERALQNFHQNHVEKLRKIRSKRDEETKNDIRMHIKQWRDQTRVLADENVIVNREGDVSVFVPKNGRPPPASATAAPQPFSSLGPLGKKDKENDPLAVKTGESKEVKGVEGIPVLALPHRATSVPIGSRTPPPSVGPPRFAALYRESGVSPRVPQTRAKVVSTPPPMGTIRGTKGILSISSPRSDNGRSLSFFQGVEDNAMPPPLLDPESLLDTSIARGTEEVDPCSSSNSGPRDETSLLSALNGSIKALTESLSNLLANHHRHHEVFNAMDKFLMRPEAERCNPRLNAVFMRTLRGILNDEQLFLAAAPLFVQLMALRGLLEKASLTKKRGLKMK</sequence>
<feature type="region of interest" description="Disordered" evidence="10">
    <location>
        <begin position="505"/>
        <end position="539"/>
    </location>
</feature>
<evidence type="ECO:0000256" key="5">
    <source>
        <dbReference type="ARBA" id="ARBA00022777"/>
    </source>
</evidence>
<feature type="compositionally biased region" description="Low complexity" evidence="10">
    <location>
        <begin position="287"/>
        <end position="298"/>
    </location>
</feature>
<evidence type="ECO:0000313" key="12">
    <source>
        <dbReference type="EMBL" id="EKF38453.1"/>
    </source>
</evidence>
<feature type="compositionally biased region" description="Polar residues" evidence="10">
    <location>
        <begin position="276"/>
        <end position="286"/>
    </location>
</feature>
<evidence type="ECO:0000256" key="1">
    <source>
        <dbReference type="ARBA" id="ARBA00012513"/>
    </source>
</evidence>
<dbReference type="InterPro" id="IPR011009">
    <property type="entry name" value="Kinase-like_dom_sf"/>
</dbReference>
<dbReference type="GO" id="GO:0004674">
    <property type="term" value="F:protein serine/threonine kinase activity"/>
    <property type="evidence" value="ECO:0007669"/>
    <property type="project" value="UniProtKB-KW"/>
</dbReference>
<dbReference type="SMART" id="SM00220">
    <property type="entry name" value="S_TKc"/>
    <property type="match status" value="1"/>
</dbReference>
<dbReference type="OrthoDB" id="252503at2759"/>
<evidence type="ECO:0000256" key="7">
    <source>
        <dbReference type="ARBA" id="ARBA00047899"/>
    </source>
</evidence>
<reference evidence="12 13" key="1">
    <citation type="journal article" date="2012" name="BMC Genomics">
        <title>Comparative genomic analysis of human infective Trypanosoma cruzi lineages with the bat-restricted subspecies T. cruzi marinkellei.</title>
        <authorList>
            <person name="Franzen O."/>
            <person name="Talavera-Lopez C."/>
            <person name="Ochaya S."/>
            <person name="Butler C.E."/>
            <person name="Messenger L.A."/>
            <person name="Lewis M.D."/>
            <person name="Llewellyn M.S."/>
            <person name="Marinkelle C.J."/>
            <person name="Tyler K.M."/>
            <person name="Miles M.A."/>
            <person name="Andersson B."/>
        </authorList>
    </citation>
    <scope>NUCLEOTIDE SEQUENCE [LARGE SCALE GENOMIC DNA]</scope>
    <source>
        <strain evidence="12 13">B7</strain>
    </source>
</reference>
<dbReference type="PROSITE" id="PS00107">
    <property type="entry name" value="PROTEIN_KINASE_ATP"/>
    <property type="match status" value="1"/>
</dbReference>
<keyword evidence="5" id="KW-0418">Kinase</keyword>
<dbReference type="AlphaFoldDB" id="K2MT64"/>
<accession>K2MT64</accession>
<dbReference type="InterPro" id="IPR017441">
    <property type="entry name" value="Protein_kinase_ATP_BS"/>
</dbReference>
<comment type="catalytic activity">
    <reaction evidence="7">
        <text>L-threonyl-[protein] + ATP = O-phospho-L-threonyl-[protein] + ADP + H(+)</text>
        <dbReference type="Rhea" id="RHEA:46608"/>
        <dbReference type="Rhea" id="RHEA-COMP:11060"/>
        <dbReference type="Rhea" id="RHEA-COMP:11605"/>
        <dbReference type="ChEBI" id="CHEBI:15378"/>
        <dbReference type="ChEBI" id="CHEBI:30013"/>
        <dbReference type="ChEBI" id="CHEBI:30616"/>
        <dbReference type="ChEBI" id="CHEBI:61977"/>
        <dbReference type="ChEBI" id="CHEBI:456216"/>
        <dbReference type="EC" id="2.7.11.1"/>
    </reaction>
</comment>
<keyword evidence="6 9" id="KW-0067">ATP-binding</keyword>
<feature type="compositionally biased region" description="Polar residues" evidence="10">
    <location>
        <begin position="384"/>
        <end position="419"/>
    </location>
</feature>
<dbReference type="EC" id="2.7.11.1" evidence="1"/>
<dbReference type="Proteomes" id="UP000007350">
    <property type="component" value="Unassembled WGS sequence"/>
</dbReference>
<feature type="compositionally biased region" description="Low complexity" evidence="10">
    <location>
        <begin position="516"/>
        <end position="526"/>
    </location>
</feature>
<proteinExistence type="predicted"/>
<protein>
    <recommendedName>
        <fullName evidence="1">non-specific serine/threonine protein kinase</fullName>
        <ecNumber evidence="1">2.7.11.1</ecNumber>
    </recommendedName>
</protein>
<evidence type="ECO:0000256" key="2">
    <source>
        <dbReference type="ARBA" id="ARBA00022527"/>
    </source>
</evidence>
<dbReference type="PANTHER" id="PTHR44899">
    <property type="entry name" value="CAMK FAMILY PROTEIN KINASE"/>
    <property type="match status" value="1"/>
</dbReference>
<keyword evidence="3" id="KW-0808">Transferase</keyword>
<feature type="binding site" evidence="9">
    <location>
        <position position="31"/>
    </location>
    <ligand>
        <name>ATP</name>
        <dbReference type="ChEBI" id="CHEBI:30616"/>
    </ligand>
</feature>
<evidence type="ECO:0000256" key="4">
    <source>
        <dbReference type="ARBA" id="ARBA00022741"/>
    </source>
</evidence>
<organism evidence="12 13">
    <name type="scientific">Trypanosoma cruzi marinkellei</name>
    <dbReference type="NCBI Taxonomy" id="85056"/>
    <lineage>
        <taxon>Eukaryota</taxon>
        <taxon>Discoba</taxon>
        <taxon>Euglenozoa</taxon>
        <taxon>Kinetoplastea</taxon>
        <taxon>Metakinetoplastina</taxon>
        <taxon>Trypanosomatida</taxon>
        <taxon>Trypanosomatidae</taxon>
        <taxon>Trypanosoma</taxon>
        <taxon>Schizotrypanum</taxon>
    </lineage>
</organism>
<keyword evidence="13" id="KW-1185">Reference proteome</keyword>
<evidence type="ECO:0000256" key="8">
    <source>
        <dbReference type="ARBA" id="ARBA00048679"/>
    </source>
</evidence>
<dbReference type="InterPro" id="IPR051131">
    <property type="entry name" value="NEK_Ser/Thr_kinase_NIMA"/>
</dbReference>
<feature type="region of interest" description="Disordered" evidence="10">
    <location>
        <begin position="272"/>
        <end position="298"/>
    </location>
</feature>
<dbReference type="PANTHER" id="PTHR44899:SF3">
    <property type="entry name" value="SERINE_THREONINE-PROTEIN KINASE NEK1"/>
    <property type="match status" value="1"/>
</dbReference>
<dbReference type="PROSITE" id="PS50011">
    <property type="entry name" value="PROTEIN_KINASE_DOM"/>
    <property type="match status" value="1"/>
</dbReference>
<evidence type="ECO:0000256" key="10">
    <source>
        <dbReference type="SAM" id="MobiDB-lite"/>
    </source>
</evidence>
<feature type="region of interest" description="Disordered" evidence="10">
    <location>
        <begin position="593"/>
        <end position="628"/>
    </location>
</feature>
<evidence type="ECO:0000256" key="9">
    <source>
        <dbReference type="PROSITE-ProRule" id="PRU10141"/>
    </source>
</evidence>
<feature type="domain" description="Protein kinase" evidence="11">
    <location>
        <begin position="1"/>
        <end position="260"/>
    </location>
</feature>
<comment type="catalytic activity">
    <reaction evidence="8">
        <text>L-seryl-[protein] + ATP = O-phospho-L-seryl-[protein] + ADP + H(+)</text>
        <dbReference type="Rhea" id="RHEA:17989"/>
        <dbReference type="Rhea" id="RHEA-COMP:9863"/>
        <dbReference type="Rhea" id="RHEA-COMP:11604"/>
        <dbReference type="ChEBI" id="CHEBI:15378"/>
        <dbReference type="ChEBI" id="CHEBI:29999"/>
        <dbReference type="ChEBI" id="CHEBI:30616"/>
        <dbReference type="ChEBI" id="CHEBI:83421"/>
        <dbReference type="ChEBI" id="CHEBI:456216"/>
        <dbReference type="EC" id="2.7.11.1"/>
    </reaction>
</comment>
<keyword evidence="4 9" id="KW-0547">Nucleotide-binding</keyword>